<evidence type="ECO:0000256" key="1">
    <source>
        <dbReference type="SAM" id="MobiDB-lite"/>
    </source>
</evidence>
<feature type="compositionally biased region" description="Acidic residues" evidence="1">
    <location>
        <begin position="223"/>
        <end position="232"/>
    </location>
</feature>
<feature type="compositionally biased region" description="Basic residues" evidence="1">
    <location>
        <begin position="239"/>
        <end position="248"/>
    </location>
</feature>
<dbReference type="EMBL" id="MU839010">
    <property type="protein sequence ID" value="KAK1766880.1"/>
    <property type="molecule type" value="Genomic_DNA"/>
</dbReference>
<feature type="region of interest" description="Disordered" evidence="1">
    <location>
        <begin position="1"/>
        <end position="54"/>
    </location>
</feature>
<keyword evidence="2" id="KW-0472">Membrane</keyword>
<sequence length="266" mass="28926">MPPTLFRRRLAPAPAPIPGPRSLLETATPPTSEDLIPRSHSDNPDPQSQASQAEAVATRVVVLDPGATRVVGRQADAAPAHTMSTIPSGYGSLRSGPDPGTVVGITLGSVGGFMLLMWIVWWCVNLGRPADMDTSSVSVGTTTGSVLTGRLRRPDRGEHRRGHSHGRRHHRRGSGGETIEVRTTRRPFVVAEPGVREVLVEETTRARGASRPSAPPPPRVVVDDDDDDEVVVIEDNTPPRRHRSRRPSGYRDEEARVRRSSGSRRR</sequence>
<evidence type="ECO:0000313" key="4">
    <source>
        <dbReference type="Proteomes" id="UP001244011"/>
    </source>
</evidence>
<protein>
    <recommendedName>
        <fullName evidence="5">Transmembrane protein</fullName>
    </recommendedName>
</protein>
<dbReference type="GeneID" id="85316369"/>
<dbReference type="Proteomes" id="UP001244011">
    <property type="component" value="Unassembled WGS sequence"/>
</dbReference>
<keyword evidence="2" id="KW-0812">Transmembrane</keyword>
<keyword evidence="4" id="KW-1185">Reference proteome</keyword>
<feature type="compositionally biased region" description="Basic residues" evidence="1">
    <location>
        <begin position="1"/>
        <end position="10"/>
    </location>
</feature>
<feature type="region of interest" description="Disordered" evidence="1">
    <location>
        <begin position="201"/>
        <end position="266"/>
    </location>
</feature>
<proteinExistence type="predicted"/>
<dbReference type="RefSeq" id="XP_060283093.1">
    <property type="nucleotide sequence ID" value="XM_060433182.1"/>
</dbReference>
<dbReference type="AlphaFoldDB" id="A0AAJ0BYL1"/>
<evidence type="ECO:0000256" key="2">
    <source>
        <dbReference type="SAM" id="Phobius"/>
    </source>
</evidence>
<feature type="compositionally biased region" description="Low complexity" evidence="1">
    <location>
        <begin position="134"/>
        <end position="149"/>
    </location>
</feature>
<feature type="transmembrane region" description="Helical" evidence="2">
    <location>
        <begin position="102"/>
        <end position="122"/>
    </location>
</feature>
<reference evidence="3" key="1">
    <citation type="submission" date="2023-06" db="EMBL/GenBank/DDBJ databases">
        <title>Genome-scale phylogeny and comparative genomics of the fungal order Sordariales.</title>
        <authorList>
            <consortium name="Lawrence Berkeley National Laboratory"/>
            <person name="Hensen N."/>
            <person name="Bonometti L."/>
            <person name="Westerberg I."/>
            <person name="Brannstrom I.O."/>
            <person name="Guillou S."/>
            <person name="Cros-Aarteil S."/>
            <person name="Calhoun S."/>
            <person name="Haridas S."/>
            <person name="Kuo A."/>
            <person name="Mondo S."/>
            <person name="Pangilinan J."/>
            <person name="Riley R."/>
            <person name="Labutti K."/>
            <person name="Andreopoulos B."/>
            <person name="Lipzen A."/>
            <person name="Chen C."/>
            <person name="Yanf M."/>
            <person name="Daum C."/>
            <person name="Ng V."/>
            <person name="Clum A."/>
            <person name="Steindorff A."/>
            <person name="Ohm R."/>
            <person name="Martin F."/>
            <person name="Silar P."/>
            <person name="Natvig D."/>
            <person name="Lalanne C."/>
            <person name="Gautier V."/>
            <person name="Ament-Velasquez S.L."/>
            <person name="Kruys A."/>
            <person name="Hutchinson M.I."/>
            <person name="Powell A.J."/>
            <person name="Barry K."/>
            <person name="Miller A.N."/>
            <person name="Grigoriev I.V."/>
            <person name="Debuchy R."/>
            <person name="Gladieux P."/>
            <person name="Thoren M.H."/>
            <person name="Johannesson H."/>
        </authorList>
    </citation>
    <scope>NUCLEOTIDE SEQUENCE</scope>
    <source>
        <strain evidence="3">8032-3</strain>
    </source>
</reference>
<organism evidence="3 4">
    <name type="scientific">Phialemonium atrogriseum</name>
    <dbReference type="NCBI Taxonomy" id="1093897"/>
    <lineage>
        <taxon>Eukaryota</taxon>
        <taxon>Fungi</taxon>
        <taxon>Dikarya</taxon>
        <taxon>Ascomycota</taxon>
        <taxon>Pezizomycotina</taxon>
        <taxon>Sordariomycetes</taxon>
        <taxon>Sordariomycetidae</taxon>
        <taxon>Cephalothecales</taxon>
        <taxon>Cephalothecaceae</taxon>
        <taxon>Phialemonium</taxon>
    </lineage>
</organism>
<accession>A0AAJ0BYL1</accession>
<evidence type="ECO:0008006" key="5">
    <source>
        <dbReference type="Google" id="ProtNLM"/>
    </source>
</evidence>
<evidence type="ECO:0000313" key="3">
    <source>
        <dbReference type="EMBL" id="KAK1766880.1"/>
    </source>
</evidence>
<name>A0AAJ0BYL1_9PEZI</name>
<feature type="compositionally biased region" description="Basic residues" evidence="1">
    <location>
        <begin position="159"/>
        <end position="173"/>
    </location>
</feature>
<comment type="caution">
    <text evidence="3">The sequence shown here is derived from an EMBL/GenBank/DDBJ whole genome shotgun (WGS) entry which is preliminary data.</text>
</comment>
<gene>
    <name evidence="3" type="ORF">QBC33DRAFT_92191</name>
</gene>
<feature type="region of interest" description="Disordered" evidence="1">
    <location>
        <begin position="134"/>
        <end position="186"/>
    </location>
</feature>
<keyword evidence="2" id="KW-1133">Transmembrane helix</keyword>